<keyword evidence="1" id="KW-1133">Transmembrane helix</keyword>
<feature type="transmembrane region" description="Helical" evidence="1">
    <location>
        <begin position="149"/>
        <end position="169"/>
    </location>
</feature>
<keyword evidence="1" id="KW-0472">Membrane</keyword>
<dbReference type="Pfam" id="PF19656">
    <property type="entry name" value="DUF6159"/>
    <property type="match status" value="1"/>
</dbReference>
<feature type="transmembrane region" description="Helical" evidence="1">
    <location>
        <begin position="120"/>
        <end position="137"/>
    </location>
</feature>
<accession>A0A6B0GS22</accession>
<evidence type="ECO:0000313" key="2">
    <source>
        <dbReference type="EMBL" id="MWG34875.1"/>
    </source>
</evidence>
<evidence type="ECO:0000256" key="1">
    <source>
        <dbReference type="SAM" id="Phobius"/>
    </source>
</evidence>
<dbReference type="Proteomes" id="UP000451471">
    <property type="component" value="Unassembled WGS sequence"/>
</dbReference>
<dbReference type="RefSeq" id="WP_158204511.1">
    <property type="nucleotide sequence ID" value="NZ_WSZK01000015.1"/>
</dbReference>
<feature type="transmembrane region" description="Helical" evidence="1">
    <location>
        <begin position="72"/>
        <end position="99"/>
    </location>
</feature>
<dbReference type="AlphaFoldDB" id="A0A6B0GS22"/>
<dbReference type="InterPro" id="IPR046157">
    <property type="entry name" value="DUF6159"/>
</dbReference>
<evidence type="ECO:0008006" key="4">
    <source>
        <dbReference type="Google" id="ProtNLM"/>
    </source>
</evidence>
<dbReference type="EMBL" id="WSZK01000015">
    <property type="protein sequence ID" value="MWG34875.1"/>
    <property type="molecule type" value="Genomic_DNA"/>
</dbReference>
<evidence type="ECO:0000313" key="3">
    <source>
        <dbReference type="Proteomes" id="UP000451471"/>
    </source>
</evidence>
<dbReference type="OrthoDB" id="163788at2157"/>
<reference evidence="2 3" key="1">
    <citation type="submission" date="2019-12" db="EMBL/GenBank/DDBJ databases">
        <title>Halocatena pleomorpha gen. nov. sp. nov., an extremely halophilic archaeon of family Halobacteriaceae isolated from saltpan soil.</title>
        <authorList>
            <person name="Pal Y."/>
            <person name="Verma A."/>
            <person name="Krishnamurthi S."/>
            <person name="Kumar P."/>
        </authorList>
    </citation>
    <scope>NUCLEOTIDE SEQUENCE [LARGE SCALE GENOMIC DNA]</scope>
    <source>
        <strain evidence="2 3">JCM 16495</strain>
    </source>
</reference>
<proteinExistence type="predicted"/>
<organism evidence="2 3">
    <name type="scientific">Halomarina oriensis</name>
    <dbReference type="NCBI Taxonomy" id="671145"/>
    <lineage>
        <taxon>Archaea</taxon>
        <taxon>Methanobacteriati</taxon>
        <taxon>Methanobacteriota</taxon>
        <taxon>Stenosarchaea group</taxon>
        <taxon>Halobacteria</taxon>
        <taxon>Halobacteriales</taxon>
        <taxon>Natronomonadaceae</taxon>
        <taxon>Halomarina</taxon>
    </lineage>
</organism>
<gene>
    <name evidence="2" type="ORF">GQS65_10285</name>
</gene>
<name>A0A6B0GS22_9EURY</name>
<keyword evidence="1" id="KW-0812">Transmembrane</keyword>
<sequence length="276" mass="29043">MGRFARGTKVLARSVGVLRQEPSLFLLPVASTATVLAVLCLPLWAALGVDVLTVDALTDAFTQRTDPLRYALLFPALFVGTAVATFFNAALAHCAYRLLAGEETSLRDGLDAAWAVRRRIVAYSLVTATIGVVLQLLEDAIPGGGRLTALVLELGWGLLTFFVVPVMVLDDTPSLREMFEESGRTFADTWGESVTATVGLGMAVLAVALVPLFVVVGVGLQVAGIWGMVVGTALVLVVVGTVSSALGTVARTMLYVYARDGETAGLDGLHPPTLLE</sequence>
<protein>
    <recommendedName>
        <fullName evidence="4">Glycerophosphoryl diester phosphodiesterase membrane domain-containing protein</fullName>
    </recommendedName>
</protein>
<feature type="transmembrane region" description="Helical" evidence="1">
    <location>
        <begin position="225"/>
        <end position="249"/>
    </location>
</feature>
<comment type="caution">
    <text evidence="2">The sequence shown here is derived from an EMBL/GenBank/DDBJ whole genome shotgun (WGS) entry which is preliminary data.</text>
</comment>
<feature type="transmembrane region" description="Helical" evidence="1">
    <location>
        <begin position="190"/>
        <end position="219"/>
    </location>
</feature>
<keyword evidence="3" id="KW-1185">Reference proteome</keyword>